<protein>
    <recommendedName>
        <fullName evidence="2">Outer membrane lipoprotein-sorting protein</fullName>
    </recommendedName>
</protein>
<gene>
    <name evidence="1" type="ORF">MNBD_PLANCTO03-64</name>
</gene>
<evidence type="ECO:0008006" key="2">
    <source>
        <dbReference type="Google" id="ProtNLM"/>
    </source>
</evidence>
<sequence length="265" mass="28668">MYTHARAAIVLVFFLAAFVAPAAAVPAAAAPDRQPEAETLPDAESLFENYIAAIGGREALAKHRNRILHASYRVLATDDIQILTISLESPNKLHAELEAPALGSTIRATNGTTAWGINLTGSTFILNGREKDELLDGAYFQGEADYKDHYASIKTVGTATIDNKPAIRVDFVTHSGIKGAVYFDPETHLVSARQVFPADNTGTSTLVTVSDYKDFEGVLIPTLQRQRVGDTLDPVVEISFNWIEINADTLPDFDPPADATTNTEP</sequence>
<proteinExistence type="predicted"/>
<name>A0A3B1DQX4_9ZZZZ</name>
<organism evidence="1">
    <name type="scientific">hydrothermal vent metagenome</name>
    <dbReference type="NCBI Taxonomy" id="652676"/>
    <lineage>
        <taxon>unclassified sequences</taxon>
        <taxon>metagenomes</taxon>
        <taxon>ecological metagenomes</taxon>
    </lineage>
</organism>
<dbReference type="EMBL" id="UOGK01000518">
    <property type="protein sequence ID" value="VAX41271.1"/>
    <property type="molecule type" value="Genomic_DNA"/>
</dbReference>
<accession>A0A3B1DQX4</accession>
<evidence type="ECO:0000313" key="1">
    <source>
        <dbReference type="EMBL" id="VAX41271.1"/>
    </source>
</evidence>
<dbReference type="AlphaFoldDB" id="A0A3B1DQX4"/>
<reference evidence="1" key="1">
    <citation type="submission" date="2018-06" db="EMBL/GenBank/DDBJ databases">
        <authorList>
            <person name="Zhirakovskaya E."/>
        </authorList>
    </citation>
    <scope>NUCLEOTIDE SEQUENCE</scope>
</reference>